<accession>F6HNV8</accession>
<gene>
    <name evidence="1" type="ordered locus">VIT_13s0019g01970</name>
</gene>
<name>F6HNV8_VITVI</name>
<evidence type="ECO:0000313" key="1">
    <source>
        <dbReference type="EMBL" id="CCB56328.1"/>
    </source>
</evidence>
<protein>
    <submittedName>
        <fullName evidence="1">Uncharacterized protein</fullName>
    </submittedName>
</protein>
<dbReference type="AlphaFoldDB" id="F6HNV8"/>
<dbReference type="HOGENOM" id="CLU_3280591_0_0_1"/>
<reference evidence="2" key="1">
    <citation type="journal article" date="2007" name="Nature">
        <title>The grapevine genome sequence suggests ancestral hexaploidization in major angiosperm phyla.</title>
        <authorList>
            <consortium name="The French-Italian Public Consortium for Grapevine Genome Characterization."/>
            <person name="Jaillon O."/>
            <person name="Aury J.-M."/>
            <person name="Noel B."/>
            <person name="Policriti A."/>
            <person name="Clepet C."/>
            <person name="Casagrande A."/>
            <person name="Choisne N."/>
            <person name="Aubourg S."/>
            <person name="Vitulo N."/>
            <person name="Jubin C."/>
            <person name="Vezzi A."/>
            <person name="Legeai F."/>
            <person name="Hugueney P."/>
            <person name="Dasilva C."/>
            <person name="Horner D."/>
            <person name="Mica E."/>
            <person name="Jublot D."/>
            <person name="Poulain J."/>
            <person name="Bruyere C."/>
            <person name="Billault A."/>
            <person name="Segurens B."/>
            <person name="Gouyvenoux M."/>
            <person name="Ugarte E."/>
            <person name="Cattonaro F."/>
            <person name="Anthouard V."/>
            <person name="Vico V."/>
            <person name="Del Fabbro C."/>
            <person name="Alaux M."/>
            <person name="Di Gaspero G."/>
            <person name="Dumas V."/>
            <person name="Felice N."/>
            <person name="Paillard S."/>
            <person name="Juman I."/>
            <person name="Moroldo M."/>
            <person name="Scalabrin S."/>
            <person name="Canaguier A."/>
            <person name="Le Clainche I."/>
            <person name="Malacrida G."/>
            <person name="Durand E."/>
            <person name="Pesole G."/>
            <person name="Laucou V."/>
            <person name="Chatelet P."/>
            <person name="Merdinoglu D."/>
            <person name="Delledonne M."/>
            <person name="Pezzotti M."/>
            <person name="Lecharny A."/>
            <person name="Scarpelli C."/>
            <person name="Artiguenave F."/>
            <person name="Pe M.E."/>
            <person name="Valle G."/>
            <person name="Morgante M."/>
            <person name="Caboche M."/>
            <person name="Adam-Blondon A.-F."/>
            <person name="Weissenbach J."/>
            <person name="Quetier F."/>
            <person name="Wincker P."/>
        </authorList>
    </citation>
    <scope>NUCLEOTIDE SEQUENCE [LARGE SCALE GENOMIC DNA]</scope>
    <source>
        <strain evidence="2">cv. Pinot noir / PN40024</strain>
    </source>
</reference>
<dbReference type="InParanoid" id="F6HNV8"/>
<evidence type="ECO:0000313" key="2">
    <source>
        <dbReference type="Proteomes" id="UP000009183"/>
    </source>
</evidence>
<dbReference type="Proteomes" id="UP000009183">
    <property type="component" value="Chromosome 13"/>
</dbReference>
<keyword evidence="2" id="KW-1185">Reference proteome</keyword>
<proteinExistence type="predicted"/>
<dbReference type="PaxDb" id="29760-VIT_13s0019g01970.t01"/>
<dbReference type="EMBL" id="FN595998">
    <property type="protein sequence ID" value="CCB56328.1"/>
    <property type="molecule type" value="Genomic_DNA"/>
</dbReference>
<sequence>MILGFRVFLAKSLCGSWRLLKVNFRPVLFHWDIQQIIEFFL</sequence>
<organism evidence="1 2">
    <name type="scientific">Vitis vinifera</name>
    <name type="common">Grape</name>
    <dbReference type="NCBI Taxonomy" id="29760"/>
    <lineage>
        <taxon>Eukaryota</taxon>
        <taxon>Viridiplantae</taxon>
        <taxon>Streptophyta</taxon>
        <taxon>Embryophyta</taxon>
        <taxon>Tracheophyta</taxon>
        <taxon>Spermatophyta</taxon>
        <taxon>Magnoliopsida</taxon>
        <taxon>eudicotyledons</taxon>
        <taxon>Gunneridae</taxon>
        <taxon>Pentapetalae</taxon>
        <taxon>rosids</taxon>
        <taxon>Vitales</taxon>
        <taxon>Vitaceae</taxon>
        <taxon>Viteae</taxon>
        <taxon>Vitis</taxon>
    </lineage>
</organism>